<evidence type="ECO:0000256" key="2">
    <source>
        <dbReference type="SAM" id="Phobius"/>
    </source>
</evidence>
<keyword evidence="2" id="KW-0472">Membrane</keyword>
<evidence type="ECO:0000256" key="1">
    <source>
        <dbReference type="SAM" id="MobiDB-lite"/>
    </source>
</evidence>
<protein>
    <submittedName>
        <fullName evidence="3">Uncharacterized protein</fullName>
    </submittedName>
</protein>
<name>A0A8S5RLD7_9VIRU</name>
<sequence>MSPFMIFAFVLTIAYAIYYAVVIAKDLQGKKEHTNSTEEVFDLEGMEEEESVQVSESGDSFHVGSSGDTSADPIESEEEDAAGQPTEEPRSAAEEKADRIQSALYEAEITSENGVTAPELHELLEGRRETLFKTPMKITRNEL</sequence>
<feature type="compositionally biased region" description="Acidic residues" evidence="1">
    <location>
        <begin position="39"/>
        <end position="51"/>
    </location>
</feature>
<dbReference type="EMBL" id="BK059118">
    <property type="protein sequence ID" value="DAE32192.1"/>
    <property type="molecule type" value="Genomic_DNA"/>
</dbReference>
<reference evidence="3" key="1">
    <citation type="journal article" date="2021" name="Proc. Natl. Acad. Sci. U.S.A.">
        <title>A Catalog of Tens of Thousands of Viruses from Human Metagenomes Reveals Hidden Associations with Chronic Diseases.</title>
        <authorList>
            <person name="Tisza M.J."/>
            <person name="Buck C.B."/>
        </authorList>
    </citation>
    <scope>NUCLEOTIDE SEQUENCE</scope>
    <source>
        <strain evidence="3">CtLpa4</strain>
    </source>
</reference>
<accession>A0A8S5RLD7</accession>
<feature type="transmembrane region" description="Helical" evidence="2">
    <location>
        <begin position="6"/>
        <end position="24"/>
    </location>
</feature>
<evidence type="ECO:0000313" key="3">
    <source>
        <dbReference type="EMBL" id="DAE32192.1"/>
    </source>
</evidence>
<proteinExistence type="predicted"/>
<organism evidence="3">
    <name type="scientific">virus sp. ctLpa4</name>
    <dbReference type="NCBI Taxonomy" id="2825814"/>
    <lineage>
        <taxon>Viruses</taxon>
    </lineage>
</organism>
<feature type="region of interest" description="Disordered" evidence="1">
    <location>
        <begin position="36"/>
        <end position="98"/>
    </location>
</feature>
<feature type="compositionally biased region" description="Basic and acidic residues" evidence="1">
    <location>
        <begin position="87"/>
        <end position="98"/>
    </location>
</feature>
<keyword evidence="2" id="KW-0812">Transmembrane</keyword>
<keyword evidence="2" id="KW-1133">Transmembrane helix</keyword>